<comment type="caution">
    <text evidence="3">The sequence shown here is derived from an EMBL/GenBank/DDBJ whole genome shotgun (WGS) entry which is preliminary data.</text>
</comment>
<accession>A0A8H6LVL9</accession>
<sequence length="240" mass="26415">MQYSPTSTTYVTSAPPGSQYHTLHLVARGPSSPSSVPLSPIGAPLYGFHNMPQPQAPSHAGSHGWDNQQPPRLNHAMSPHATVPLPSFTNGRMEVNPVLEYAPTPMVDWDLTSPSSFATFDARRRSARGHSLEEPATYPCATSVTIRTPFSSRPIVLQHFGATITVRDLLTGVHEHLRQCAYEAVSPRPRTSLLEPQAQFGMVSEAQIQHALRQLLGRKSRWAGLSPSRAEPDVWHLHVR</sequence>
<evidence type="ECO:0000313" key="4">
    <source>
        <dbReference type="Proteomes" id="UP000521943"/>
    </source>
</evidence>
<dbReference type="OrthoDB" id="3172906at2759"/>
<evidence type="ECO:0000259" key="2">
    <source>
        <dbReference type="Pfam" id="PF20415"/>
    </source>
</evidence>
<dbReference type="AlphaFoldDB" id="A0A8H6LVL9"/>
<evidence type="ECO:0000313" key="3">
    <source>
        <dbReference type="EMBL" id="KAF6742427.1"/>
    </source>
</evidence>
<dbReference type="Proteomes" id="UP000521943">
    <property type="component" value="Unassembled WGS sequence"/>
</dbReference>
<dbReference type="InterPro" id="IPR046522">
    <property type="entry name" value="DUF6699"/>
</dbReference>
<feature type="domain" description="DUF6699" evidence="2">
    <location>
        <begin position="108"/>
        <end position="228"/>
    </location>
</feature>
<dbReference type="Pfam" id="PF20415">
    <property type="entry name" value="DUF6699"/>
    <property type="match status" value="1"/>
</dbReference>
<evidence type="ECO:0000256" key="1">
    <source>
        <dbReference type="SAM" id="MobiDB-lite"/>
    </source>
</evidence>
<name>A0A8H6LVL9_9AGAR</name>
<dbReference type="EMBL" id="JACGCI010000184">
    <property type="protein sequence ID" value="KAF6742427.1"/>
    <property type="molecule type" value="Genomic_DNA"/>
</dbReference>
<reference evidence="3 4" key="1">
    <citation type="submission" date="2020-07" db="EMBL/GenBank/DDBJ databases">
        <title>Comparative genomics of pyrophilous fungi reveals a link between fire events and developmental genes.</title>
        <authorList>
            <consortium name="DOE Joint Genome Institute"/>
            <person name="Steindorff A.S."/>
            <person name="Carver A."/>
            <person name="Calhoun S."/>
            <person name="Stillman K."/>
            <person name="Liu H."/>
            <person name="Lipzen A."/>
            <person name="Pangilinan J."/>
            <person name="Labutti K."/>
            <person name="Bruns T.D."/>
            <person name="Grigoriev I.V."/>
        </authorList>
    </citation>
    <scope>NUCLEOTIDE SEQUENCE [LARGE SCALE GENOMIC DNA]</scope>
    <source>
        <strain evidence="3 4">CBS 144469</strain>
    </source>
</reference>
<proteinExistence type="predicted"/>
<protein>
    <recommendedName>
        <fullName evidence="2">DUF6699 domain-containing protein</fullName>
    </recommendedName>
</protein>
<feature type="region of interest" description="Disordered" evidence="1">
    <location>
        <begin position="48"/>
        <end position="72"/>
    </location>
</feature>
<gene>
    <name evidence="3" type="ORF">DFP72DRAFT_182989</name>
</gene>
<keyword evidence="4" id="KW-1185">Reference proteome</keyword>
<organism evidence="3 4">
    <name type="scientific">Ephemerocybe angulata</name>
    <dbReference type="NCBI Taxonomy" id="980116"/>
    <lineage>
        <taxon>Eukaryota</taxon>
        <taxon>Fungi</taxon>
        <taxon>Dikarya</taxon>
        <taxon>Basidiomycota</taxon>
        <taxon>Agaricomycotina</taxon>
        <taxon>Agaricomycetes</taxon>
        <taxon>Agaricomycetidae</taxon>
        <taxon>Agaricales</taxon>
        <taxon>Agaricineae</taxon>
        <taxon>Psathyrellaceae</taxon>
        <taxon>Ephemerocybe</taxon>
    </lineage>
</organism>